<dbReference type="Pfam" id="PF16347">
    <property type="entry name" value="SGSH_C"/>
    <property type="match status" value="1"/>
</dbReference>
<organism evidence="4 5">
    <name type="scientific">Devosia algicola</name>
    <dbReference type="NCBI Taxonomy" id="3026418"/>
    <lineage>
        <taxon>Bacteria</taxon>
        <taxon>Pseudomonadati</taxon>
        <taxon>Pseudomonadota</taxon>
        <taxon>Alphaproteobacteria</taxon>
        <taxon>Hyphomicrobiales</taxon>
        <taxon>Devosiaceae</taxon>
        <taxon>Devosia</taxon>
    </lineage>
</organism>
<feature type="domain" description="N-sulphoglucosamine sulphohydrolase C-terminal" evidence="3">
    <location>
        <begin position="117"/>
        <end position="258"/>
    </location>
</feature>
<dbReference type="InterPro" id="IPR017850">
    <property type="entry name" value="Alkaline_phosphatase_core_sf"/>
</dbReference>
<gene>
    <name evidence="4" type="ORF">PSQ19_08135</name>
</gene>
<accession>A0ABY7YRM2</accession>
<keyword evidence="2" id="KW-0378">Hydrolase</keyword>
<dbReference type="PANTHER" id="PTHR45953:SF1">
    <property type="entry name" value="IDURONATE 2-SULFATASE"/>
    <property type="match status" value="1"/>
</dbReference>
<proteinExistence type="predicted"/>
<dbReference type="Gene3D" id="3.40.720.10">
    <property type="entry name" value="Alkaline Phosphatase, subunit A"/>
    <property type="match status" value="1"/>
</dbReference>
<dbReference type="RefSeq" id="WP_282220364.1">
    <property type="nucleotide sequence ID" value="NZ_CP118246.1"/>
</dbReference>
<evidence type="ECO:0000313" key="4">
    <source>
        <dbReference type="EMBL" id="WDR03978.1"/>
    </source>
</evidence>
<keyword evidence="1" id="KW-0479">Metal-binding</keyword>
<dbReference type="InterPro" id="IPR032506">
    <property type="entry name" value="SGSH_C"/>
</dbReference>
<keyword evidence="5" id="KW-1185">Reference proteome</keyword>
<dbReference type="EMBL" id="CP118246">
    <property type="protein sequence ID" value="WDR03978.1"/>
    <property type="molecule type" value="Genomic_DNA"/>
</dbReference>
<evidence type="ECO:0000256" key="2">
    <source>
        <dbReference type="ARBA" id="ARBA00022801"/>
    </source>
</evidence>
<dbReference type="Proteomes" id="UP001220530">
    <property type="component" value="Chromosome"/>
</dbReference>
<reference evidence="4 5" key="1">
    <citation type="submission" date="2023-02" db="EMBL/GenBank/DDBJ databases">
        <title>Devosia algicola sp. nov., isolated from the phycosphere of marine algae.</title>
        <authorList>
            <person name="Kim J.M."/>
            <person name="Lee J.K."/>
            <person name="Choi B.J."/>
            <person name="Bayburt H."/>
            <person name="Jeon C.O."/>
        </authorList>
    </citation>
    <scope>NUCLEOTIDE SEQUENCE [LARGE SCALE GENOMIC DNA]</scope>
    <source>
        <strain evidence="4 5">G20-9</strain>
    </source>
</reference>
<evidence type="ECO:0000313" key="5">
    <source>
        <dbReference type="Proteomes" id="UP001220530"/>
    </source>
</evidence>
<evidence type="ECO:0000256" key="1">
    <source>
        <dbReference type="ARBA" id="ARBA00022723"/>
    </source>
</evidence>
<sequence>MIRTPYTVSEPWASMYDPGDMSVGAVVPGEHERNPPHFGKTQEEDPDFGDWHKPHAAHGCSSHLYPEAELKKDKTTYYGMISFIDQEVGKLLDKLDALGITENTLVIFTTDHGHFLGQHGLIAKGPFHYEDMLRIPFLVRQPGTVPAGRVSDALVSLVDLAPTMLDAAGLKVPGEMQGVSQMAYWAGGTEPVRDFVICENRHNPEMPHVQTYVDQRYKISVYRHGEFGELFDLETDPREIRNLWDDPASAALKQDMLLAMVQGVMRSEPTRMPRIAGA</sequence>
<dbReference type="SUPFAM" id="SSF53649">
    <property type="entry name" value="Alkaline phosphatase-like"/>
    <property type="match status" value="1"/>
</dbReference>
<protein>
    <submittedName>
        <fullName evidence="4">Sulfatase-like hydrolase/transferase</fullName>
    </submittedName>
</protein>
<name>A0ABY7YRM2_9HYPH</name>
<evidence type="ECO:0000259" key="3">
    <source>
        <dbReference type="Pfam" id="PF16347"/>
    </source>
</evidence>
<dbReference type="PANTHER" id="PTHR45953">
    <property type="entry name" value="IDURONATE 2-SULFATASE"/>
    <property type="match status" value="1"/>
</dbReference>